<dbReference type="AlphaFoldDB" id="A0AAW0LIS6"/>
<reference evidence="2 3" key="1">
    <citation type="journal article" date="2018" name="Sci. Data">
        <title>The draft genome sequence of cork oak.</title>
        <authorList>
            <person name="Ramos A.M."/>
            <person name="Usie A."/>
            <person name="Barbosa P."/>
            <person name="Barros P.M."/>
            <person name="Capote T."/>
            <person name="Chaves I."/>
            <person name="Simoes F."/>
            <person name="Abreu I."/>
            <person name="Carrasquinho I."/>
            <person name="Faro C."/>
            <person name="Guimaraes J.B."/>
            <person name="Mendonca D."/>
            <person name="Nobrega F."/>
            <person name="Rodrigues L."/>
            <person name="Saibo N.J.M."/>
            <person name="Varela M.C."/>
            <person name="Egas C."/>
            <person name="Matos J."/>
            <person name="Miguel C.M."/>
            <person name="Oliveira M.M."/>
            <person name="Ricardo C.P."/>
            <person name="Goncalves S."/>
        </authorList>
    </citation>
    <scope>NUCLEOTIDE SEQUENCE [LARGE SCALE GENOMIC DNA]</scope>
    <source>
        <strain evidence="3">cv. HL8</strain>
    </source>
</reference>
<dbReference type="EMBL" id="PKMF04000095">
    <property type="protein sequence ID" value="KAK7850799.1"/>
    <property type="molecule type" value="Genomic_DNA"/>
</dbReference>
<keyword evidence="1" id="KW-1133">Transmembrane helix</keyword>
<keyword evidence="1" id="KW-0472">Membrane</keyword>
<accession>A0AAW0LIS6</accession>
<comment type="caution">
    <text evidence="2">The sequence shown here is derived from an EMBL/GenBank/DDBJ whole genome shotgun (WGS) entry which is preliminary data.</text>
</comment>
<proteinExistence type="predicted"/>
<organism evidence="2 3">
    <name type="scientific">Quercus suber</name>
    <name type="common">Cork oak</name>
    <dbReference type="NCBI Taxonomy" id="58331"/>
    <lineage>
        <taxon>Eukaryota</taxon>
        <taxon>Viridiplantae</taxon>
        <taxon>Streptophyta</taxon>
        <taxon>Embryophyta</taxon>
        <taxon>Tracheophyta</taxon>
        <taxon>Spermatophyta</taxon>
        <taxon>Magnoliopsida</taxon>
        <taxon>eudicotyledons</taxon>
        <taxon>Gunneridae</taxon>
        <taxon>Pentapetalae</taxon>
        <taxon>rosids</taxon>
        <taxon>fabids</taxon>
        <taxon>Fagales</taxon>
        <taxon>Fagaceae</taxon>
        <taxon>Quercus</taxon>
    </lineage>
</organism>
<gene>
    <name evidence="2" type="ORF">CFP56_043627</name>
</gene>
<keyword evidence="3" id="KW-1185">Reference proteome</keyword>
<dbReference type="Proteomes" id="UP000237347">
    <property type="component" value="Unassembled WGS sequence"/>
</dbReference>
<evidence type="ECO:0000313" key="2">
    <source>
        <dbReference type="EMBL" id="KAK7850799.1"/>
    </source>
</evidence>
<name>A0AAW0LIS6_QUESU</name>
<protein>
    <submittedName>
        <fullName evidence="2">Uncharacterized protein</fullName>
    </submittedName>
</protein>
<evidence type="ECO:0000313" key="3">
    <source>
        <dbReference type="Proteomes" id="UP000237347"/>
    </source>
</evidence>
<evidence type="ECO:0000256" key="1">
    <source>
        <dbReference type="SAM" id="Phobius"/>
    </source>
</evidence>
<feature type="transmembrane region" description="Helical" evidence="1">
    <location>
        <begin position="40"/>
        <end position="63"/>
    </location>
</feature>
<keyword evidence="1" id="KW-0812">Transmembrane</keyword>
<sequence length="70" mass="8281">MANRILERPRIECFVNNQNEITIMYTQYAKKNGLTWKKRTWAIIGVSVAVMLLLVVSIVYWLIIRTKRDP</sequence>